<proteinExistence type="predicted"/>
<comment type="caution">
    <text evidence="1">The sequence shown here is derived from an EMBL/GenBank/DDBJ whole genome shotgun (WGS) entry which is preliminary data.</text>
</comment>
<evidence type="ECO:0000313" key="2">
    <source>
        <dbReference type="Proteomes" id="UP001517247"/>
    </source>
</evidence>
<keyword evidence="2" id="KW-1185">Reference proteome</keyword>
<evidence type="ECO:0000313" key="1">
    <source>
        <dbReference type="EMBL" id="MFN0256816.1"/>
    </source>
</evidence>
<reference evidence="1 2" key="1">
    <citation type="submission" date="2024-12" db="EMBL/GenBank/DDBJ databases">
        <authorList>
            <person name="Hu S."/>
        </authorList>
    </citation>
    <scope>NUCLEOTIDE SEQUENCE [LARGE SCALE GENOMIC DNA]</scope>
    <source>
        <strain evidence="1 2">THG-T11</strain>
    </source>
</reference>
<dbReference type="NCBIfam" id="TIGR01847">
    <property type="entry name" value="bacteriocin_sig"/>
    <property type="match status" value="1"/>
</dbReference>
<name>A0ABW9J8F8_9SPHI</name>
<organism evidence="1 2">
    <name type="scientific">Pedobacter ureilyticus</name>
    <dbReference type="NCBI Taxonomy" id="1393051"/>
    <lineage>
        <taxon>Bacteria</taxon>
        <taxon>Pseudomonadati</taxon>
        <taxon>Bacteroidota</taxon>
        <taxon>Sphingobacteriia</taxon>
        <taxon>Sphingobacteriales</taxon>
        <taxon>Sphingobacteriaceae</taxon>
        <taxon>Pedobacter</taxon>
    </lineage>
</organism>
<dbReference type="Proteomes" id="UP001517247">
    <property type="component" value="Unassembled WGS sequence"/>
</dbReference>
<accession>A0ABW9J8F8</accession>
<dbReference type="RefSeq" id="WP_138723920.1">
    <property type="nucleotide sequence ID" value="NZ_SSHJ02000008.1"/>
</dbReference>
<gene>
    <name evidence="1" type="ORF">E6A44_014595</name>
</gene>
<dbReference type="InterPro" id="IPR010133">
    <property type="entry name" value="Bacteriocin_signal_seq"/>
</dbReference>
<dbReference type="EMBL" id="SSHJ02000008">
    <property type="protein sequence ID" value="MFN0256816.1"/>
    <property type="molecule type" value="Genomic_DNA"/>
</dbReference>
<protein>
    <submittedName>
        <fullName evidence="1">Bacteriocin</fullName>
    </submittedName>
</protein>
<sequence>MKNLKMLEKSAKVLSKNEMNCVKGGLKWTKYRSRNVEDRRSIGGILEYRRSRTALECLYAYQG</sequence>